<proteinExistence type="predicted"/>
<protein>
    <submittedName>
        <fullName evidence="1">Zaire Ebola virus 3' proximal protein</fullName>
    </submittedName>
</protein>
<dbReference type="EMBL" id="M33062">
    <property type="protein sequence ID" value="AAA42976.1"/>
    <property type="molecule type" value="Genomic_RNA"/>
</dbReference>
<accession>Q66538</accession>
<sequence>MRKINNFLSLKFDDRNLKLKLLICNHTVDSEPHTS</sequence>
<organism evidence="1">
    <name type="scientific">Zaire ebolavirus</name>
    <dbReference type="NCBI Taxonomy" id="186538"/>
    <lineage>
        <taxon>Viruses</taxon>
        <taxon>Riboviria</taxon>
        <taxon>Orthornavirae</taxon>
        <taxon>Negarnaviricota</taxon>
        <taxon>Haploviricotina</taxon>
        <taxon>Monjiviricetes</taxon>
        <taxon>Mononegavirales</taxon>
        <taxon>Filoviridae</taxon>
        <taxon>Orthoebolavirus</taxon>
        <taxon>Orthoebolavirus zairense</taxon>
    </lineage>
</organism>
<name>Q66538_9MONO</name>
<reference evidence="1" key="1">
    <citation type="journal article" date="1986" name="Virology">
        <title>Conservation of the 3' terminal nucleotide sequences of Ebola and Marburg virus.</title>
        <authorList>
            <person name="Kiley M.P."/>
            <person name="Wilusz J."/>
            <person name="McCormick J.B."/>
            <person name="Keene J.D."/>
        </authorList>
    </citation>
    <scope>NUCLEOTIDE SEQUENCE</scope>
</reference>
<feature type="non-terminal residue" evidence="1">
    <location>
        <position position="35"/>
    </location>
</feature>
<evidence type="ECO:0000313" key="1">
    <source>
        <dbReference type="EMBL" id="AAA42976.1"/>
    </source>
</evidence>